<dbReference type="PANTHER" id="PTHR40515:SF1">
    <property type="entry name" value="CILIA- AND FLAGELLA-ASSOCIATED PROTEIN 157"/>
    <property type="match status" value="1"/>
</dbReference>
<dbReference type="EMBL" id="FR824132">
    <property type="protein sequence ID" value="CCA20144.1"/>
    <property type="molecule type" value="Genomic_DNA"/>
</dbReference>
<organism evidence="3">
    <name type="scientific">Albugo laibachii Nc14</name>
    <dbReference type="NCBI Taxonomy" id="890382"/>
    <lineage>
        <taxon>Eukaryota</taxon>
        <taxon>Sar</taxon>
        <taxon>Stramenopiles</taxon>
        <taxon>Oomycota</taxon>
        <taxon>Peronosporomycetes</taxon>
        <taxon>Albuginales</taxon>
        <taxon>Albuginaceae</taxon>
        <taxon>Albugo</taxon>
    </lineage>
</organism>
<feature type="coiled-coil region" evidence="1">
    <location>
        <begin position="119"/>
        <end position="146"/>
    </location>
</feature>
<gene>
    <name evidence="3" type="primary">AlNc14C87G5542</name>
    <name evidence="3" type="ORF">ALNC14_062870</name>
</gene>
<name>F0WG10_9STRA</name>
<accession>F0WG10</accession>
<reference evidence="3" key="2">
    <citation type="submission" date="2011-02" db="EMBL/GenBank/DDBJ databases">
        <authorList>
            <person name="MacLean D."/>
        </authorList>
    </citation>
    <scope>NUCLEOTIDE SEQUENCE</scope>
</reference>
<dbReference type="HOGENOM" id="CLU_884008_0_0_1"/>
<sequence>MSHSQGDKGHCGSTMSSIEPDKQQPESLDNTMNQIRHTHHIIIQNIARLQERTKQILIEHGNELRCMFEAKLEAQEDIQETSERAKPGEDVTYWVEKTKQLSFQVEWSRDLATRLNTLNQSIMKENQRLKIENSTQKQECEFLMKQTVNVKKENAQLRSHLEETQGETKAPKVLKKDFMSVSTSALPRVKPHEWNFIARSTKRLSSAKKCPNDIKSMGSDADTRYKEIIKRLKRLLETERQNLQNVRTLYTSEHQNRTELEKLIEACVTDIRSQRNQTTTNGAELDRKERKALMKKLFKQERILEVLAAATHTST</sequence>
<dbReference type="PANTHER" id="PTHR40515">
    <property type="entry name" value="CILIA- AND FLAGELLA-ASSOCIATED PROTEIN 157"/>
    <property type="match status" value="1"/>
</dbReference>
<evidence type="ECO:0000313" key="3">
    <source>
        <dbReference type="EMBL" id="CCA20144.1"/>
    </source>
</evidence>
<dbReference type="AlphaFoldDB" id="F0WG10"/>
<reference evidence="3" key="1">
    <citation type="journal article" date="2011" name="PLoS Biol.">
        <title>Gene gain and loss during evolution of obligate parasitism in the white rust pathogen of Arabidopsis thaliana.</title>
        <authorList>
            <person name="Kemen E."/>
            <person name="Gardiner A."/>
            <person name="Schultz-Larsen T."/>
            <person name="Kemen A.C."/>
            <person name="Balmuth A.L."/>
            <person name="Robert-Seilaniantz A."/>
            <person name="Bailey K."/>
            <person name="Holub E."/>
            <person name="Studholme D.J."/>
            <person name="Maclean D."/>
            <person name="Jones J.D."/>
        </authorList>
    </citation>
    <scope>NUCLEOTIDE SEQUENCE</scope>
</reference>
<evidence type="ECO:0000256" key="2">
    <source>
        <dbReference type="SAM" id="MobiDB-lite"/>
    </source>
</evidence>
<feature type="region of interest" description="Disordered" evidence="2">
    <location>
        <begin position="1"/>
        <end position="27"/>
    </location>
</feature>
<evidence type="ECO:0000256" key="1">
    <source>
        <dbReference type="SAM" id="Coils"/>
    </source>
</evidence>
<proteinExistence type="predicted"/>
<protein>
    <submittedName>
        <fullName evidence="3">Uncharacterized protein AlNc14C87G5542</fullName>
    </submittedName>
</protein>
<feature type="compositionally biased region" description="Basic and acidic residues" evidence="2">
    <location>
        <begin position="1"/>
        <end position="10"/>
    </location>
</feature>
<keyword evidence="1" id="KW-0175">Coiled coil</keyword>